<gene>
    <name evidence="1" type="ORF">LCGC14_0856780</name>
</gene>
<comment type="caution">
    <text evidence="1">The sequence shown here is derived from an EMBL/GenBank/DDBJ whole genome shotgun (WGS) entry which is preliminary data.</text>
</comment>
<proteinExistence type="predicted"/>
<name>A0A0F9SFK2_9ZZZZ</name>
<dbReference type="EMBL" id="LAZR01002582">
    <property type="protein sequence ID" value="KKN28178.1"/>
    <property type="molecule type" value="Genomic_DNA"/>
</dbReference>
<sequence length="165" mass="19510">MKRKLRFTLKHRPKDKFVVGTIYRFKWADVYRALQIVASQVQSEELQIKLNSLLSSNREMVHSHLFEVLQALEYDGSVNSDLVKCAGWVIACYGYVRGIPTLGEEESSTTWPHPAPLRRRRRTRYFDFKAELKCPLCGRQFIPPKRYKTKKVIIRWFGRQIKLHL</sequence>
<reference evidence="1" key="1">
    <citation type="journal article" date="2015" name="Nature">
        <title>Complex archaea that bridge the gap between prokaryotes and eukaryotes.</title>
        <authorList>
            <person name="Spang A."/>
            <person name="Saw J.H."/>
            <person name="Jorgensen S.L."/>
            <person name="Zaremba-Niedzwiedzka K."/>
            <person name="Martijn J."/>
            <person name="Lind A.E."/>
            <person name="van Eijk R."/>
            <person name="Schleper C."/>
            <person name="Guy L."/>
            <person name="Ettema T.J."/>
        </authorList>
    </citation>
    <scope>NUCLEOTIDE SEQUENCE</scope>
</reference>
<organism evidence="1">
    <name type="scientific">marine sediment metagenome</name>
    <dbReference type="NCBI Taxonomy" id="412755"/>
    <lineage>
        <taxon>unclassified sequences</taxon>
        <taxon>metagenomes</taxon>
        <taxon>ecological metagenomes</taxon>
    </lineage>
</organism>
<evidence type="ECO:0000313" key="1">
    <source>
        <dbReference type="EMBL" id="KKN28178.1"/>
    </source>
</evidence>
<feature type="non-terminal residue" evidence="1">
    <location>
        <position position="165"/>
    </location>
</feature>
<protein>
    <submittedName>
        <fullName evidence="1">Uncharacterized protein</fullName>
    </submittedName>
</protein>
<accession>A0A0F9SFK2</accession>
<dbReference type="AlphaFoldDB" id="A0A0F9SFK2"/>